<keyword evidence="2" id="KW-1185">Reference proteome</keyword>
<comment type="caution">
    <text evidence="1">The sequence shown here is derived from an EMBL/GenBank/DDBJ whole genome shotgun (WGS) entry which is preliminary data.</text>
</comment>
<sequence>MHNRLNKPYIIEMIETPKEIHQNKIIHLKVPNDHPSLYYLHSNFNTYYHYPLLTFLNILDWVIFQSEKFE</sequence>
<protein>
    <submittedName>
        <fullName evidence="1">Uncharacterized protein</fullName>
    </submittedName>
</protein>
<accession>A0AB94IL42</accession>
<proteinExistence type="predicted"/>
<dbReference type="Proteomes" id="UP000018877">
    <property type="component" value="Unassembled WGS sequence"/>
</dbReference>
<name>A0AB94IL42_9BACI</name>
<dbReference type="AlphaFoldDB" id="A0AB94IL42"/>
<reference evidence="1 2" key="1">
    <citation type="journal article" date="2014" name="Environ. Microbiol.">
        <title>The nitrate-ammonifying and nosZ-carrying bacterium Bacillus vireti is a potent source and sink for nitric and nitrous oxide under high nitrate conditions.</title>
        <authorList>
            <person name="Mania D."/>
            <person name="Heylen K."/>
            <person name="van Spanning R.J."/>
            <person name="Frostegard A."/>
        </authorList>
    </citation>
    <scope>NUCLEOTIDE SEQUENCE [LARGE SCALE GENOMIC DNA]</scope>
    <source>
        <strain evidence="1 2">LMG 21834</strain>
    </source>
</reference>
<evidence type="ECO:0000313" key="2">
    <source>
        <dbReference type="Proteomes" id="UP000018877"/>
    </source>
</evidence>
<gene>
    <name evidence="1" type="ORF">BAVI_15967</name>
</gene>
<evidence type="ECO:0000313" key="1">
    <source>
        <dbReference type="EMBL" id="ETI67759.1"/>
    </source>
</evidence>
<organism evidence="1 2">
    <name type="scientific">Neobacillus vireti LMG 21834</name>
    <dbReference type="NCBI Taxonomy" id="1131730"/>
    <lineage>
        <taxon>Bacteria</taxon>
        <taxon>Bacillati</taxon>
        <taxon>Bacillota</taxon>
        <taxon>Bacilli</taxon>
        <taxon>Bacillales</taxon>
        <taxon>Bacillaceae</taxon>
        <taxon>Neobacillus</taxon>
    </lineage>
</organism>
<dbReference type="EMBL" id="ALAN01000086">
    <property type="protein sequence ID" value="ETI67759.1"/>
    <property type="molecule type" value="Genomic_DNA"/>
</dbReference>